<dbReference type="OrthoDB" id="257964at2"/>
<dbReference type="Pfam" id="PF13240">
    <property type="entry name" value="Zn_Ribbon_1"/>
    <property type="match status" value="1"/>
</dbReference>
<organism evidence="3 4">
    <name type="scientific">Levilactobacillus namurensis DSM 19117</name>
    <dbReference type="NCBI Taxonomy" id="1423773"/>
    <lineage>
        <taxon>Bacteria</taxon>
        <taxon>Bacillati</taxon>
        <taxon>Bacillota</taxon>
        <taxon>Bacilli</taxon>
        <taxon>Lactobacillales</taxon>
        <taxon>Lactobacillaceae</taxon>
        <taxon>Levilactobacillus</taxon>
    </lineage>
</organism>
<evidence type="ECO:0000256" key="1">
    <source>
        <dbReference type="SAM" id="MobiDB-lite"/>
    </source>
</evidence>
<evidence type="ECO:0000313" key="3">
    <source>
        <dbReference type="EMBL" id="KRK76304.1"/>
    </source>
</evidence>
<dbReference type="EMBL" id="AZDT01000021">
    <property type="protein sequence ID" value="KRK76304.1"/>
    <property type="molecule type" value="Genomic_DNA"/>
</dbReference>
<dbReference type="NCBIfam" id="TIGR03238">
    <property type="entry name" value="dnd_assoc_3"/>
    <property type="match status" value="1"/>
</dbReference>
<feature type="compositionally biased region" description="Acidic residues" evidence="1">
    <location>
        <begin position="117"/>
        <end position="129"/>
    </location>
</feature>
<feature type="compositionally biased region" description="Basic and acidic residues" evidence="1">
    <location>
        <begin position="58"/>
        <end position="78"/>
    </location>
</feature>
<dbReference type="STRING" id="1423773.FD30_GL001476"/>
<reference evidence="3 4" key="1">
    <citation type="journal article" date="2015" name="Genome Announc.">
        <title>Expanding the biotechnology potential of lactobacilli through comparative genomics of 213 strains and associated genera.</title>
        <authorList>
            <person name="Sun Z."/>
            <person name="Harris H.M."/>
            <person name="McCann A."/>
            <person name="Guo C."/>
            <person name="Argimon S."/>
            <person name="Zhang W."/>
            <person name="Yang X."/>
            <person name="Jeffery I.B."/>
            <person name="Cooney J.C."/>
            <person name="Kagawa T.F."/>
            <person name="Liu W."/>
            <person name="Song Y."/>
            <person name="Salvetti E."/>
            <person name="Wrobel A."/>
            <person name="Rasinkangas P."/>
            <person name="Parkhill J."/>
            <person name="Rea M.C."/>
            <person name="O'Sullivan O."/>
            <person name="Ritari J."/>
            <person name="Douillard F.P."/>
            <person name="Paul Ross R."/>
            <person name="Yang R."/>
            <person name="Briner A.E."/>
            <person name="Felis G.E."/>
            <person name="de Vos W.M."/>
            <person name="Barrangou R."/>
            <person name="Klaenhammer T.R."/>
            <person name="Caufield P.W."/>
            <person name="Cui Y."/>
            <person name="Zhang H."/>
            <person name="O'Toole P.W."/>
        </authorList>
    </citation>
    <scope>NUCLEOTIDE SEQUENCE [LARGE SCALE GENOMIC DNA]</scope>
    <source>
        <strain evidence="3 4">DSM 19117</strain>
    </source>
</reference>
<protein>
    <submittedName>
        <fullName evidence="3">Dnd system-associated protein 3</fullName>
    </submittedName>
</protein>
<dbReference type="Proteomes" id="UP000051162">
    <property type="component" value="Unassembled WGS sequence"/>
</dbReference>
<gene>
    <name evidence="3" type="ORF">FD30_GL001476</name>
</gene>
<comment type="caution">
    <text evidence="3">The sequence shown here is derived from an EMBL/GenBank/DDBJ whole genome shotgun (WGS) entry which is preliminary data.</text>
</comment>
<accession>A0A0R1JYY4</accession>
<dbReference type="InterPro" id="IPR026870">
    <property type="entry name" value="Zinc_ribbon_dom"/>
</dbReference>
<feature type="compositionally biased region" description="Polar residues" evidence="1">
    <location>
        <begin position="79"/>
        <end position="98"/>
    </location>
</feature>
<feature type="region of interest" description="Disordered" evidence="1">
    <location>
        <begin position="34"/>
        <end position="147"/>
    </location>
</feature>
<dbReference type="PATRIC" id="fig|1423773.3.peg.1513"/>
<evidence type="ECO:0000259" key="2">
    <source>
        <dbReference type="Pfam" id="PF13240"/>
    </source>
</evidence>
<proteinExistence type="predicted"/>
<feature type="domain" description="Zinc-ribbon" evidence="2">
    <location>
        <begin position="3"/>
        <end position="25"/>
    </location>
</feature>
<dbReference type="InterPro" id="IPR017647">
    <property type="entry name" value="Dnd_assoc_3"/>
</dbReference>
<dbReference type="RefSeq" id="WP_082604801.1">
    <property type="nucleotide sequence ID" value="NZ_AZDT01000021.1"/>
</dbReference>
<sequence length="804" mass="92033">MNFCPNCGAKLISGSNFCSNCGANLNKYRNGENTKPDSGLVSQNQSVIAPQEPSLTDDEIKMEKDMAKSHSVEQKQYSEKSMSVNSENDKSTQSTLDTESVDQEELSSGSTEKSNDDFAESDFEQDSEVDEKRKMNVQPAPPKNSPKIITHLVVKQERKTASDNDQLNRQLRIQLNALYIQLTLTFGTPEGSGSLATKFSRIKLRISRKIEGYDLDELANRVEPLCQEGHIATQSEVDFVQMLISKYQNYGRASELEKNLNYLSGQSSSAIVDAKHLNQIQEYMHVDRGTLEKDLLTMIQNLSDQHGKLIFLVGNVGDGKSHLIGYLMQKNPDIFKKNHVQVHYDATESFDPHKTAMETLLETLDPFSDDKIDTNRVNLIVAINMGILVNFMRQAKKNGNFGKMLAFLNESGITTSATDKTRLVDTQFGLLSFRDYPLFEIDETGTKSQFYDDIFTKIATRSEENPFYRAYKEDRAAYVMRLTHHNYELFMNSKVRDTLKFLLIKIQVESKVIISTRALLELIHDILVPTRLEENDVITYRYSLPYLLFGGSGDSAIIKKINEFDPQKFQNQQVEELMTRVYNSHKNLQKLTEMFLGSQGAKQIEWLWDYINVDKASFEEKVGLLLRMKYLLDRQNSIFDDRLYHQYLNQLASASTGDAHNPNNRELYKKAKQFIYDWNGSPQSNYIFTFINERKKFGVAVPFNLVFKGITEHDFNVVFELKNADANQSYPLVIDYDLFVLINRVNQGYLLKADDRHQFVNVATFIENITKSKQTNKETLIGNIETNKFYRLTDDGMGVEMGEV</sequence>
<dbReference type="AlphaFoldDB" id="A0A0R1JYY4"/>
<keyword evidence="4" id="KW-1185">Reference proteome</keyword>
<dbReference type="GeneID" id="84781945"/>
<evidence type="ECO:0000313" key="4">
    <source>
        <dbReference type="Proteomes" id="UP000051162"/>
    </source>
</evidence>
<name>A0A0R1JYY4_9LACO</name>